<keyword evidence="5 12" id="KW-0732">Signal</keyword>
<comment type="subcellular location">
    <subcellularLocation>
        <location evidence="1 10">Cell outer membrane</location>
        <topology evidence="1 10">Multi-pass membrane protein</topology>
    </subcellularLocation>
</comment>
<evidence type="ECO:0000256" key="9">
    <source>
        <dbReference type="ARBA" id="ARBA00023237"/>
    </source>
</evidence>
<protein>
    <submittedName>
        <fullName evidence="15">TonB-dependent receptor</fullName>
    </submittedName>
</protein>
<dbReference type="EMBL" id="WODC01000014">
    <property type="protein sequence ID" value="MUM78821.1"/>
    <property type="molecule type" value="Genomic_DNA"/>
</dbReference>
<comment type="similarity">
    <text evidence="10 11">Belongs to the TonB-dependent receptor family.</text>
</comment>
<dbReference type="InterPro" id="IPR037066">
    <property type="entry name" value="Plug_dom_sf"/>
</dbReference>
<evidence type="ECO:0000256" key="7">
    <source>
        <dbReference type="ARBA" id="ARBA00023136"/>
    </source>
</evidence>
<evidence type="ECO:0000259" key="13">
    <source>
        <dbReference type="Pfam" id="PF00593"/>
    </source>
</evidence>
<dbReference type="Proteomes" id="UP000461162">
    <property type="component" value="Unassembled WGS sequence"/>
</dbReference>
<dbReference type="GO" id="GO:0015344">
    <property type="term" value="F:siderophore uptake transmembrane transporter activity"/>
    <property type="evidence" value="ECO:0007669"/>
    <property type="project" value="TreeGrafter"/>
</dbReference>
<name>A0A7K1KSG1_9BACT</name>
<accession>A0A7K1KSG1</accession>
<keyword evidence="4 10" id="KW-0812">Transmembrane</keyword>
<evidence type="ECO:0000256" key="6">
    <source>
        <dbReference type="ARBA" id="ARBA00023077"/>
    </source>
</evidence>
<organism evidence="15 16">
    <name type="scientific">Pseudodesulfovibrio alkaliphilus</name>
    <dbReference type="NCBI Taxonomy" id="2661613"/>
    <lineage>
        <taxon>Bacteria</taxon>
        <taxon>Pseudomonadati</taxon>
        <taxon>Thermodesulfobacteriota</taxon>
        <taxon>Desulfovibrionia</taxon>
        <taxon>Desulfovibrionales</taxon>
        <taxon>Desulfovibrionaceae</taxon>
    </lineage>
</organism>
<evidence type="ECO:0000256" key="11">
    <source>
        <dbReference type="RuleBase" id="RU003357"/>
    </source>
</evidence>
<evidence type="ECO:0000256" key="3">
    <source>
        <dbReference type="ARBA" id="ARBA00022452"/>
    </source>
</evidence>
<evidence type="ECO:0000256" key="2">
    <source>
        <dbReference type="ARBA" id="ARBA00022448"/>
    </source>
</evidence>
<dbReference type="Gene3D" id="2.170.130.10">
    <property type="entry name" value="TonB-dependent receptor, plug domain"/>
    <property type="match status" value="1"/>
</dbReference>
<keyword evidence="3 10" id="KW-1134">Transmembrane beta strand</keyword>
<dbReference type="PANTHER" id="PTHR30069:SF29">
    <property type="entry name" value="HEMOGLOBIN AND HEMOGLOBIN-HAPTOGLOBIN-BINDING PROTEIN 1-RELATED"/>
    <property type="match status" value="1"/>
</dbReference>
<proteinExistence type="inferred from homology"/>
<dbReference type="Pfam" id="PF00593">
    <property type="entry name" value="TonB_dep_Rec_b-barrel"/>
    <property type="match status" value="1"/>
</dbReference>
<dbReference type="RefSeq" id="WP_155935673.1">
    <property type="nucleotide sequence ID" value="NZ_WODC01000014.1"/>
</dbReference>
<dbReference type="InterPro" id="IPR000531">
    <property type="entry name" value="Beta-barrel_TonB"/>
</dbReference>
<evidence type="ECO:0000256" key="10">
    <source>
        <dbReference type="PROSITE-ProRule" id="PRU01360"/>
    </source>
</evidence>
<dbReference type="GO" id="GO:0009279">
    <property type="term" value="C:cell outer membrane"/>
    <property type="evidence" value="ECO:0007669"/>
    <property type="project" value="UniProtKB-SubCell"/>
</dbReference>
<feature type="signal peptide" evidence="12">
    <location>
        <begin position="1"/>
        <end position="21"/>
    </location>
</feature>
<dbReference type="InterPro" id="IPR039426">
    <property type="entry name" value="TonB-dep_rcpt-like"/>
</dbReference>
<keyword evidence="9 10" id="KW-0998">Cell outer membrane</keyword>
<dbReference type="PANTHER" id="PTHR30069">
    <property type="entry name" value="TONB-DEPENDENT OUTER MEMBRANE RECEPTOR"/>
    <property type="match status" value="1"/>
</dbReference>
<gene>
    <name evidence="15" type="ORF">GKC30_14385</name>
</gene>
<feature type="domain" description="TonB-dependent receptor-like beta-barrel" evidence="13">
    <location>
        <begin position="228"/>
        <end position="605"/>
    </location>
</feature>
<sequence length="645" mass="71970">MKKLTLALLILLSTTYSYGYAESNNATRLDPYVVEVSRSETNYKKLPASIDVITSRDLEIKPKTDNFYDAIKNVTGVHTDQGSGMGWATIMIRGETPSVLVDGVDINPYISATPFNIFTAGTGAIERIEVLRGTQAASQGSGAMSGAINVVMKKGDADNPYVKLDLDSGSNNTQNGAITVSGGKDKLAWIINYAQKYADDYDTPKGEIPYTESRYKNLYARLDFLLTNDHEIGLETTYADGKYQTGGAGYYYLDDTNRKIWQNEPKTTSILGKYNGDFDRFNIKTTVGYIENNLDYIYGNSPYDVPSFLNKTNTVSYKEQAFVGDIRSRIEVVENELLSAHLNYSHKTTDAHSTSTGASVYDYKSTQHQNSFTGQLESKPTDYALLTAGARHDAYDRDGKTTDNLSTNCGISIYPFAKTDYDWTTLWASYSEAFKTPPANYLYMPAAMGANPDLKNERSEGWEIGIKQDISHWASFSLSYFKTEYHDRIVFDLAAFKLNNVGKSNAQGYEAEISIYPTDYLTLYSNYIVMERIDQTIDERLYSSPNPDSKLVFGAMVDNFYNFSMGIEGAHYIDFKLSDGSRHPSEGKTVFDAKLSYKMEYDRLTIEPHITATNITDEVIYSAGDTAGIQPGRSILCGVGLQYNF</sequence>
<keyword evidence="2 10" id="KW-0813">Transport</keyword>
<keyword evidence="6 11" id="KW-0798">TonB box</keyword>
<keyword evidence="16" id="KW-1185">Reference proteome</keyword>
<dbReference type="Pfam" id="PF07715">
    <property type="entry name" value="Plug"/>
    <property type="match status" value="1"/>
</dbReference>
<evidence type="ECO:0000256" key="4">
    <source>
        <dbReference type="ARBA" id="ARBA00022692"/>
    </source>
</evidence>
<dbReference type="Gene3D" id="2.40.170.20">
    <property type="entry name" value="TonB-dependent receptor, beta-barrel domain"/>
    <property type="match status" value="1"/>
</dbReference>
<evidence type="ECO:0000313" key="15">
    <source>
        <dbReference type="EMBL" id="MUM78821.1"/>
    </source>
</evidence>
<feature type="domain" description="TonB-dependent receptor plug" evidence="14">
    <location>
        <begin position="44"/>
        <end position="147"/>
    </location>
</feature>
<keyword evidence="7 10" id="KW-0472">Membrane</keyword>
<dbReference type="AlphaFoldDB" id="A0A7K1KSG1"/>
<evidence type="ECO:0000256" key="8">
    <source>
        <dbReference type="ARBA" id="ARBA00023170"/>
    </source>
</evidence>
<comment type="caution">
    <text evidence="15">The sequence shown here is derived from an EMBL/GenBank/DDBJ whole genome shotgun (WGS) entry which is preliminary data.</text>
</comment>
<evidence type="ECO:0000259" key="14">
    <source>
        <dbReference type="Pfam" id="PF07715"/>
    </source>
</evidence>
<evidence type="ECO:0000256" key="1">
    <source>
        <dbReference type="ARBA" id="ARBA00004571"/>
    </source>
</evidence>
<dbReference type="PROSITE" id="PS52016">
    <property type="entry name" value="TONB_DEPENDENT_REC_3"/>
    <property type="match status" value="1"/>
</dbReference>
<feature type="chain" id="PRO_5029540368" evidence="12">
    <location>
        <begin position="22"/>
        <end position="645"/>
    </location>
</feature>
<keyword evidence="8 15" id="KW-0675">Receptor</keyword>
<evidence type="ECO:0000256" key="12">
    <source>
        <dbReference type="SAM" id="SignalP"/>
    </source>
</evidence>
<evidence type="ECO:0000256" key="5">
    <source>
        <dbReference type="ARBA" id="ARBA00022729"/>
    </source>
</evidence>
<reference evidence="15 16" key="1">
    <citation type="submission" date="2019-11" db="EMBL/GenBank/DDBJ databases">
        <title>Pseudodesulfovibrio alkaliphilus, sp. nov., an alkaliphilic sulfate-reducing bacteria from mud volcano of Taman peninsula, Russia.</title>
        <authorList>
            <person name="Frolova A."/>
            <person name="Merkel A.Y."/>
            <person name="Slobodkin A.I."/>
        </authorList>
    </citation>
    <scope>NUCLEOTIDE SEQUENCE [LARGE SCALE GENOMIC DNA]</scope>
    <source>
        <strain evidence="15 16">F-1</strain>
    </source>
</reference>
<dbReference type="SUPFAM" id="SSF56935">
    <property type="entry name" value="Porins"/>
    <property type="match status" value="1"/>
</dbReference>
<evidence type="ECO:0000313" key="16">
    <source>
        <dbReference type="Proteomes" id="UP000461162"/>
    </source>
</evidence>
<dbReference type="InterPro" id="IPR012910">
    <property type="entry name" value="Plug_dom"/>
</dbReference>
<dbReference type="InterPro" id="IPR036942">
    <property type="entry name" value="Beta-barrel_TonB_sf"/>
</dbReference>
<dbReference type="GO" id="GO:0044718">
    <property type="term" value="P:siderophore transmembrane transport"/>
    <property type="evidence" value="ECO:0007669"/>
    <property type="project" value="TreeGrafter"/>
</dbReference>